<comment type="caution">
    <text evidence="2">The sequence shown here is derived from an EMBL/GenBank/DDBJ whole genome shotgun (WGS) entry which is preliminary data.</text>
</comment>
<evidence type="ECO:0000256" key="1">
    <source>
        <dbReference type="SAM" id="MobiDB-lite"/>
    </source>
</evidence>
<feature type="region of interest" description="Disordered" evidence="1">
    <location>
        <begin position="1"/>
        <end position="34"/>
    </location>
</feature>
<proteinExistence type="predicted"/>
<accession>A0ABQ9PJ43</accession>
<dbReference type="Proteomes" id="UP001169217">
    <property type="component" value="Unassembled WGS sequence"/>
</dbReference>
<evidence type="ECO:0000313" key="3">
    <source>
        <dbReference type="Proteomes" id="UP001169217"/>
    </source>
</evidence>
<reference evidence="2" key="1">
    <citation type="submission" date="2023-04" db="EMBL/GenBank/DDBJ databases">
        <title>Colletotrichum limetticola genome sequence.</title>
        <authorList>
            <person name="Baroncelli R."/>
        </authorList>
    </citation>
    <scope>NUCLEOTIDE SEQUENCE</scope>
    <source>
        <strain evidence="2">KLA-Anderson</strain>
    </source>
</reference>
<organism evidence="2 3">
    <name type="scientific">Colletotrichum limetticola</name>
    <dbReference type="NCBI Taxonomy" id="1209924"/>
    <lineage>
        <taxon>Eukaryota</taxon>
        <taxon>Fungi</taxon>
        <taxon>Dikarya</taxon>
        <taxon>Ascomycota</taxon>
        <taxon>Pezizomycotina</taxon>
        <taxon>Sordariomycetes</taxon>
        <taxon>Hypocreomycetidae</taxon>
        <taxon>Glomerellales</taxon>
        <taxon>Glomerellaceae</taxon>
        <taxon>Colletotrichum</taxon>
        <taxon>Colletotrichum acutatum species complex</taxon>
    </lineage>
</organism>
<sequence length="34" mass="3743">MAFRSVLHNSIPSTAPFDTDPSFQATNDPLHWAA</sequence>
<gene>
    <name evidence="2" type="ORF">CLIM01_12164</name>
</gene>
<keyword evidence="3" id="KW-1185">Reference proteome</keyword>
<dbReference type="EMBL" id="JARUPT010000534">
    <property type="protein sequence ID" value="KAK0370471.1"/>
    <property type="molecule type" value="Genomic_DNA"/>
</dbReference>
<evidence type="ECO:0000313" key="2">
    <source>
        <dbReference type="EMBL" id="KAK0370471.1"/>
    </source>
</evidence>
<protein>
    <submittedName>
        <fullName evidence="2">Uncharacterized protein</fullName>
    </submittedName>
</protein>
<name>A0ABQ9PJ43_9PEZI</name>